<name>A0A2G3E9L3_9FIRM</name>
<protein>
    <submittedName>
        <fullName evidence="2">Uncharacterized protein</fullName>
    </submittedName>
</protein>
<keyword evidence="1" id="KW-1133">Transmembrane helix</keyword>
<feature type="transmembrane region" description="Helical" evidence="1">
    <location>
        <begin position="40"/>
        <end position="58"/>
    </location>
</feature>
<feature type="transmembrane region" description="Helical" evidence="1">
    <location>
        <begin position="70"/>
        <end position="92"/>
    </location>
</feature>
<keyword evidence="1" id="KW-0812">Transmembrane</keyword>
<reference evidence="2" key="1">
    <citation type="submission" date="2017-10" db="EMBL/GenBank/DDBJ databases">
        <title>Resolving the taxonomy of Roseburia spp., Eubacterium rectale and Agathobacter spp. through phylogenomic analysis.</title>
        <authorList>
            <person name="Sheridan P.O."/>
            <person name="Walker A.W."/>
            <person name="Duncan S.H."/>
            <person name="Scott K.P."/>
            <person name="Toole P.W.O."/>
            <person name="Luis P."/>
            <person name="Flint H.J."/>
        </authorList>
    </citation>
    <scope>NUCLEOTIDE SEQUENCE [LARGE SCALE GENOMIC DNA]</scope>
    <source>
        <strain evidence="2">JK10</strain>
    </source>
</reference>
<feature type="transmembrane region" description="Helical" evidence="1">
    <location>
        <begin position="161"/>
        <end position="185"/>
    </location>
</feature>
<keyword evidence="3" id="KW-1185">Reference proteome</keyword>
<dbReference type="AlphaFoldDB" id="A0A2G3E9L3"/>
<comment type="caution">
    <text evidence="2">The sequence shown here is derived from an EMBL/GenBank/DDBJ whole genome shotgun (WGS) entry which is preliminary data.</text>
</comment>
<organism evidence="2 3">
    <name type="scientific">Pseudobutyrivibrio ruminis</name>
    <dbReference type="NCBI Taxonomy" id="46206"/>
    <lineage>
        <taxon>Bacteria</taxon>
        <taxon>Bacillati</taxon>
        <taxon>Bacillota</taxon>
        <taxon>Clostridia</taxon>
        <taxon>Lachnospirales</taxon>
        <taxon>Lachnospiraceae</taxon>
        <taxon>Pseudobutyrivibrio</taxon>
    </lineage>
</organism>
<feature type="transmembrane region" description="Helical" evidence="1">
    <location>
        <begin position="12"/>
        <end position="34"/>
    </location>
</feature>
<proteinExistence type="predicted"/>
<gene>
    <name evidence="2" type="ORF">CSX00_09260</name>
</gene>
<dbReference type="RefSeq" id="WP_099413504.1">
    <property type="nucleotide sequence ID" value="NZ_PDYH01000034.1"/>
</dbReference>
<dbReference type="Proteomes" id="UP000224317">
    <property type="component" value="Unassembled WGS sequence"/>
</dbReference>
<keyword evidence="1" id="KW-0472">Membrane</keyword>
<dbReference type="EMBL" id="PDYH01000034">
    <property type="protein sequence ID" value="PHU39793.1"/>
    <property type="molecule type" value="Genomic_DNA"/>
</dbReference>
<evidence type="ECO:0000313" key="3">
    <source>
        <dbReference type="Proteomes" id="UP000224317"/>
    </source>
</evidence>
<accession>A0A2G3E9L3</accession>
<evidence type="ECO:0000256" key="1">
    <source>
        <dbReference type="SAM" id="Phobius"/>
    </source>
</evidence>
<feature type="transmembrane region" description="Helical" evidence="1">
    <location>
        <begin position="98"/>
        <end position="118"/>
    </location>
</feature>
<evidence type="ECO:0000313" key="2">
    <source>
        <dbReference type="EMBL" id="PHU39793.1"/>
    </source>
</evidence>
<sequence>MIDSGLKKYAGLIKLYILLLAVVCVPDIFTSIITNKNQELSMIHCGVLSLLCVLTVYTEKTKLDVKKLQIILMIATVIAFIGCYSDVVRQLFIMGKSWLFSFLTFPIVIITWIISFKYNKSNARKNAQKATPVQTSIFSTVAAAALLFSRKHLEGSSPEQFARICLIGTSVFMIFMVCMYSFVLVKIKNIEEENKDN</sequence>
<feature type="transmembrane region" description="Helical" evidence="1">
    <location>
        <begin position="130"/>
        <end position="149"/>
    </location>
</feature>